<comment type="caution">
    <text evidence="1">The sequence shown here is derived from an EMBL/GenBank/DDBJ whole genome shotgun (WGS) entry which is preliminary data.</text>
</comment>
<organism evidence="1 2">
    <name type="scientific">Tengunoibacter tsumagoiensis</name>
    <dbReference type="NCBI Taxonomy" id="2014871"/>
    <lineage>
        <taxon>Bacteria</taxon>
        <taxon>Bacillati</taxon>
        <taxon>Chloroflexota</taxon>
        <taxon>Ktedonobacteria</taxon>
        <taxon>Ktedonobacterales</taxon>
        <taxon>Dictyobacteraceae</taxon>
        <taxon>Tengunoibacter</taxon>
    </lineage>
</organism>
<name>A0A402A6L8_9CHLR</name>
<evidence type="ECO:0000313" key="1">
    <source>
        <dbReference type="EMBL" id="GCE14768.1"/>
    </source>
</evidence>
<accession>A0A402A6L8</accession>
<reference evidence="2" key="1">
    <citation type="submission" date="2018-12" db="EMBL/GenBank/DDBJ databases">
        <title>Tengunoibacter tsumagoiensis gen. nov., sp. nov., Dictyobacter kobayashii sp. nov., D. alpinus sp. nov., and D. joshuensis sp. nov. and description of Dictyobacteraceae fam. nov. within the order Ktedonobacterales isolated from Tengu-no-mugimeshi.</title>
        <authorList>
            <person name="Wang C.M."/>
            <person name="Zheng Y."/>
            <person name="Sakai Y."/>
            <person name="Toyoda A."/>
            <person name="Minakuchi Y."/>
            <person name="Abe K."/>
            <person name="Yokota A."/>
            <person name="Yabe S."/>
        </authorList>
    </citation>
    <scope>NUCLEOTIDE SEQUENCE [LARGE SCALE GENOMIC DNA]</scope>
    <source>
        <strain evidence="2">Uno3</strain>
    </source>
</reference>
<dbReference type="OrthoDB" id="446094at2"/>
<dbReference type="EMBL" id="BIFR01000002">
    <property type="protein sequence ID" value="GCE14768.1"/>
    <property type="molecule type" value="Genomic_DNA"/>
</dbReference>
<evidence type="ECO:0008006" key="3">
    <source>
        <dbReference type="Google" id="ProtNLM"/>
    </source>
</evidence>
<sequence>MGKATKTIKQALCYQPQHALWFEAHHALFNRVAAFYFDVINAHVKLLDLPTKEALTALEKCTHRTADNPDPIMPLSEIEPNIPALFRRAAINTALGSARSFFSHLARWKAKKAKAEATGKTCGDRPPVPPRTWRTSPSFYAGMYKGRTTTSILLKIWTGTCWSWVKVRTLGGDVEDGYQLGSPSLIRKGDHWALHTPLEKTFTSPANVVKQIAHPETRICSVDLNLGDHIAVCTVQTAAGTILATRFLKGGKRISGFRKSAPFRRMKDSFIGAGGRELIPLRATDLPREET</sequence>
<proteinExistence type="predicted"/>
<gene>
    <name evidence="1" type="ORF">KTT_46270</name>
</gene>
<evidence type="ECO:0000313" key="2">
    <source>
        <dbReference type="Proteomes" id="UP000287352"/>
    </source>
</evidence>
<dbReference type="Proteomes" id="UP000287352">
    <property type="component" value="Unassembled WGS sequence"/>
</dbReference>
<keyword evidence="2" id="KW-1185">Reference proteome</keyword>
<dbReference type="AlphaFoldDB" id="A0A402A6L8"/>
<protein>
    <recommendedName>
        <fullName evidence="3">Transposase</fullName>
    </recommendedName>
</protein>
<dbReference type="RefSeq" id="WP_126582304.1">
    <property type="nucleotide sequence ID" value="NZ_BIFR01000002.1"/>
</dbReference>